<evidence type="ECO:0000256" key="5">
    <source>
        <dbReference type="ARBA" id="ARBA00022741"/>
    </source>
</evidence>
<evidence type="ECO:0000256" key="6">
    <source>
        <dbReference type="ARBA" id="ARBA00022777"/>
    </source>
</evidence>
<dbReference type="KEGG" id="aacx:DEACI_4153"/>
<dbReference type="PROSITE" id="PS50109">
    <property type="entry name" value="HIS_KIN"/>
    <property type="match status" value="1"/>
</dbReference>
<reference evidence="11" key="2">
    <citation type="submission" date="2020-01" db="EMBL/GenBank/DDBJ databases">
        <authorList>
            <person name="Hornung B."/>
        </authorList>
    </citation>
    <scope>NUCLEOTIDE SEQUENCE</scope>
    <source>
        <strain evidence="11">PacBioINE</strain>
    </source>
</reference>
<evidence type="ECO:0000256" key="2">
    <source>
        <dbReference type="ARBA" id="ARBA00012438"/>
    </source>
</evidence>
<keyword evidence="6 11" id="KW-0418">Kinase</keyword>
<evidence type="ECO:0000256" key="7">
    <source>
        <dbReference type="ARBA" id="ARBA00022840"/>
    </source>
</evidence>
<dbReference type="InterPro" id="IPR000700">
    <property type="entry name" value="PAS-assoc_C"/>
</dbReference>
<evidence type="ECO:0000313" key="11">
    <source>
        <dbReference type="EMBL" id="CAA7603330.1"/>
    </source>
</evidence>
<evidence type="ECO:0000256" key="4">
    <source>
        <dbReference type="ARBA" id="ARBA00022679"/>
    </source>
</evidence>
<dbReference type="SMART" id="SM00387">
    <property type="entry name" value="HATPase_c"/>
    <property type="match status" value="1"/>
</dbReference>
<accession>A0A8S0X7I2</accession>
<dbReference type="PANTHER" id="PTHR43065">
    <property type="entry name" value="SENSOR HISTIDINE KINASE"/>
    <property type="match status" value="1"/>
</dbReference>
<dbReference type="SMART" id="SM00388">
    <property type="entry name" value="HisKA"/>
    <property type="match status" value="1"/>
</dbReference>
<evidence type="ECO:0000313" key="13">
    <source>
        <dbReference type="Proteomes" id="UP001071230"/>
    </source>
</evidence>
<dbReference type="Proteomes" id="UP001071230">
    <property type="component" value="Unassembled WGS sequence"/>
</dbReference>
<dbReference type="SUPFAM" id="SSF55785">
    <property type="entry name" value="PYP-like sensor domain (PAS domain)"/>
    <property type="match status" value="1"/>
</dbReference>
<dbReference type="GO" id="GO:0000155">
    <property type="term" value="F:phosphorelay sensor kinase activity"/>
    <property type="evidence" value="ECO:0007669"/>
    <property type="project" value="InterPro"/>
</dbReference>
<dbReference type="GO" id="GO:0005524">
    <property type="term" value="F:ATP binding"/>
    <property type="evidence" value="ECO:0007669"/>
    <property type="project" value="UniProtKB-KW"/>
</dbReference>
<dbReference type="PRINTS" id="PR00344">
    <property type="entry name" value="BCTRLSENSOR"/>
</dbReference>
<keyword evidence="4 11" id="KW-0808">Transferase</keyword>
<evidence type="ECO:0000256" key="8">
    <source>
        <dbReference type="ARBA" id="ARBA00023012"/>
    </source>
</evidence>
<sequence length="369" mass="41055">MTSLDFLKANPELQRILRDSEFLDSLPIGFSIATGKKIVYNPIAAKLLRMEPWNNASGPLLAKVYHDGKPIAAEDLPMQRAARYGEVIDRFELEFVWEDGESKFARWSASPLRDESGNLCGSLAIIEDVTDLTRNGITEMNQIHAEMTRLERLNLVGQMAASIGHEIRNPMTAVRGYLQLLGAKPEFQSHRSTFGTLISELDRANAIISEFLSLAKNTSTQRECQNINDILRNLYPLLEADTFTQNKQIVFKAGETPDIPLNAKEISQLVLNLCRNGLEAMEERGTLTIRTYTEDGQVVLSVQDEGTGIPTEYLDKLGTPFFTTKENGTGLGLATCYGIADRHNARLDVESDPNGTTFFVRFPGLATNH</sequence>
<evidence type="ECO:0000259" key="10">
    <source>
        <dbReference type="PROSITE" id="PS50113"/>
    </source>
</evidence>
<name>A0A8S0X7I2_9FIRM</name>
<dbReference type="Gene3D" id="3.30.565.10">
    <property type="entry name" value="Histidine kinase-like ATPase, C-terminal domain"/>
    <property type="match status" value="1"/>
</dbReference>
<dbReference type="PROSITE" id="PS50113">
    <property type="entry name" value="PAC"/>
    <property type="match status" value="1"/>
</dbReference>
<evidence type="ECO:0000259" key="9">
    <source>
        <dbReference type="PROSITE" id="PS50109"/>
    </source>
</evidence>
<feature type="domain" description="Histidine kinase" evidence="9">
    <location>
        <begin position="162"/>
        <end position="366"/>
    </location>
</feature>
<dbReference type="PANTHER" id="PTHR43065:SF46">
    <property type="entry name" value="C4-DICARBOXYLATE TRANSPORT SENSOR PROTEIN DCTB"/>
    <property type="match status" value="1"/>
</dbReference>
<dbReference type="InterPro" id="IPR003661">
    <property type="entry name" value="HisK_dim/P_dom"/>
</dbReference>
<organism evidence="11">
    <name type="scientific">Acididesulfobacillus acetoxydans</name>
    <dbReference type="NCBI Taxonomy" id="1561005"/>
    <lineage>
        <taxon>Bacteria</taxon>
        <taxon>Bacillati</taxon>
        <taxon>Bacillota</taxon>
        <taxon>Clostridia</taxon>
        <taxon>Eubacteriales</taxon>
        <taxon>Peptococcaceae</taxon>
        <taxon>Acididesulfobacillus</taxon>
    </lineage>
</organism>
<keyword evidence="5" id="KW-0547">Nucleotide-binding</keyword>
<evidence type="ECO:0000256" key="1">
    <source>
        <dbReference type="ARBA" id="ARBA00000085"/>
    </source>
</evidence>
<keyword evidence="3" id="KW-0597">Phosphoprotein</keyword>
<comment type="catalytic activity">
    <reaction evidence="1">
        <text>ATP + protein L-histidine = ADP + protein N-phospho-L-histidine.</text>
        <dbReference type="EC" id="2.7.13.3"/>
    </reaction>
</comment>
<reference evidence="12" key="1">
    <citation type="submission" date="2014-11" db="EMBL/GenBank/DDBJ databases">
        <authorList>
            <person name="Hornung B.V."/>
        </authorList>
    </citation>
    <scope>NUCLEOTIDE SEQUENCE</scope>
    <source>
        <strain evidence="12">INE</strain>
    </source>
</reference>
<dbReference type="EC" id="2.7.13.3" evidence="2"/>
<gene>
    <name evidence="11" type="ORF">DEACI_4153</name>
    <name evidence="12" type="ORF">DEACI_4158</name>
</gene>
<proteinExistence type="predicted"/>
<dbReference type="Pfam" id="PF00512">
    <property type="entry name" value="HisKA"/>
    <property type="match status" value="1"/>
</dbReference>
<keyword evidence="13" id="KW-1185">Reference proteome</keyword>
<protein>
    <recommendedName>
        <fullName evidence="2">histidine kinase</fullName>
        <ecNumber evidence="2">2.7.13.3</ecNumber>
    </recommendedName>
</protein>
<dbReference type="InterPro" id="IPR036097">
    <property type="entry name" value="HisK_dim/P_sf"/>
</dbReference>
<dbReference type="Gene3D" id="1.10.287.130">
    <property type="match status" value="1"/>
</dbReference>
<dbReference type="SUPFAM" id="SSF55874">
    <property type="entry name" value="ATPase domain of HSP90 chaperone/DNA topoisomerase II/histidine kinase"/>
    <property type="match status" value="1"/>
</dbReference>
<dbReference type="InterPro" id="IPR036890">
    <property type="entry name" value="HATPase_C_sf"/>
</dbReference>
<keyword evidence="7" id="KW-0067">ATP-binding</keyword>
<dbReference type="InterPro" id="IPR005467">
    <property type="entry name" value="His_kinase_dom"/>
</dbReference>
<dbReference type="SUPFAM" id="SSF47384">
    <property type="entry name" value="Homodimeric domain of signal transducing histidine kinase"/>
    <property type="match status" value="1"/>
</dbReference>
<dbReference type="AlphaFoldDB" id="A0A8S0X7I2"/>
<dbReference type="RefSeq" id="WP_306425097.1">
    <property type="nucleotide sequence ID" value="NZ_CDGJ01000139.1"/>
</dbReference>
<dbReference type="EMBL" id="CDGJ01000139">
    <property type="protein sequence ID" value="CEJ09673.1"/>
    <property type="molecule type" value="Genomic_DNA"/>
</dbReference>
<dbReference type="Pfam" id="PF02518">
    <property type="entry name" value="HATPase_c"/>
    <property type="match status" value="1"/>
</dbReference>
<dbReference type="Gene3D" id="3.30.450.20">
    <property type="entry name" value="PAS domain"/>
    <property type="match status" value="1"/>
</dbReference>
<dbReference type="CDD" id="cd00082">
    <property type="entry name" value="HisKA"/>
    <property type="match status" value="1"/>
</dbReference>
<dbReference type="InterPro" id="IPR003594">
    <property type="entry name" value="HATPase_dom"/>
</dbReference>
<dbReference type="InterPro" id="IPR035965">
    <property type="entry name" value="PAS-like_dom_sf"/>
</dbReference>
<dbReference type="InterPro" id="IPR004358">
    <property type="entry name" value="Sig_transdc_His_kin-like_C"/>
</dbReference>
<feature type="domain" description="PAC" evidence="10">
    <location>
        <begin position="89"/>
        <end position="141"/>
    </location>
</feature>
<dbReference type="EMBL" id="LR746496">
    <property type="protein sequence ID" value="CAA7603330.1"/>
    <property type="molecule type" value="Genomic_DNA"/>
</dbReference>
<dbReference type="Proteomes" id="UP000836597">
    <property type="component" value="Chromosome"/>
</dbReference>
<evidence type="ECO:0000313" key="12">
    <source>
        <dbReference type="EMBL" id="CEJ09673.1"/>
    </source>
</evidence>
<evidence type="ECO:0000256" key="3">
    <source>
        <dbReference type="ARBA" id="ARBA00022553"/>
    </source>
</evidence>
<keyword evidence="8" id="KW-0902">Two-component regulatory system</keyword>